<evidence type="ECO:0000313" key="2">
    <source>
        <dbReference type="EMBL" id="QEE21565.1"/>
    </source>
</evidence>
<dbReference type="InterPro" id="IPR005545">
    <property type="entry name" value="YCII"/>
</dbReference>
<organism evidence="2 3">
    <name type="scientific">Paradevosia tibetensis</name>
    <dbReference type="NCBI Taxonomy" id="1447062"/>
    <lineage>
        <taxon>Bacteria</taxon>
        <taxon>Pseudomonadati</taxon>
        <taxon>Pseudomonadota</taxon>
        <taxon>Alphaproteobacteria</taxon>
        <taxon>Hyphomicrobiales</taxon>
        <taxon>Devosiaceae</taxon>
        <taxon>Paradevosia</taxon>
    </lineage>
</organism>
<accession>A0A5B9DRK2</accession>
<reference evidence="2 3" key="1">
    <citation type="journal article" date="2015" name="Int. J. Syst. Evol. Microbiol.">
        <title>Youhaiella tibetensis gen. nov., sp. nov., isolated from subsurface sediment.</title>
        <authorList>
            <person name="Wang Y.X."/>
            <person name="Huang F.Q."/>
            <person name="Nogi Y."/>
            <person name="Pang S.J."/>
            <person name="Wang P.K."/>
            <person name="Lv J."/>
        </authorList>
    </citation>
    <scope>NUCLEOTIDE SEQUENCE [LARGE SCALE GENOMIC DNA]</scope>
    <source>
        <strain evidence="3">fig4</strain>
    </source>
</reference>
<dbReference type="PANTHER" id="PTHR35174">
    <property type="entry name" value="BLL7171 PROTEIN-RELATED"/>
    <property type="match status" value="1"/>
</dbReference>
<evidence type="ECO:0000313" key="3">
    <source>
        <dbReference type="Proteomes" id="UP000321062"/>
    </source>
</evidence>
<dbReference type="Gene3D" id="3.30.70.1060">
    <property type="entry name" value="Dimeric alpha+beta barrel"/>
    <property type="match status" value="1"/>
</dbReference>
<dbReference type="Pfam" id="PF03795">
    <property type="entry name" value="YCII"/>
    <property type="match status" value="1"/>
</dbReference>
<dbReference type="EMBL" id="CP041690">
    <property type="protein sequence ID" value="QEE21565.1"/>
    <property type="molecule type" value="Genomic_DNA"/>
</dbReference>
<proteinExistence type="inferred from homology"/>
<comment type="similarity">
    <text evidence="1">Belongs to the YciI family.</text>
</comment>
<dbReference type="Proteomes" id="UP000321062">
    <property type="component" value="Chromosome"/>
</dbReference>
<gene>
    <name evidence="2" type="ORF">FNA67_15820</name>
</gene>
<dbReference type="AlphaFoldDB" id="A0A5B9DRK2"/>
<dbReference type="KEGG" id="yti:FNA67_15820"/>
<dbReference type="PANTHER" id="PTHR35174:SF3">
    <property type="entry name" value="BLL7171 PROTEIN"/>
    <property type="match status" value="1"/>
</dbReference>
<protein>
    <submittedName>
        <fullName evidence="2">YciI family protein</fullName>
    </submittedName>
</protein>
<dbReference type="SUPFAM" id="SSF54909">
    <property type="entry name" value="Dimeric alpha+beta barrel"/>
    <property type="match status" value="1"/>
</dbReference>
<name>A0A5B9DRK2_9HYPH</name>
<evidence type="ECO:0000256" key="1">
    <source>
        <dbReference type="ARBA" id="ARBA00007689"/>
    </source>
</evidence>
<sequence>MKYLLLLVGDESVWVNASEEERRQMYAMHEKLGAELARKNAFVAGEELAHSSSATTVRNEGGKSLISDGPYAEVTEHLGGFYLIEAANLDEALGYAKMLPGTVEVRPVVEHQG</sequence>
<dbReference type="InterPro" id="IPR011008">
    <property type="entry name" value="Dimeric_a/b-barrel"/>
</dbReference>
<dbReference type="RefSeq" id="WP_049706067.1">
    <property type="nucleotide sequence ID" value="NZ_BMFM01000001.1"/>
</dbReference>
<keyword evidence="3" id="KW-1185">Reference proteome</keyword>
<dbReference type="OrthoDB" id="9807535at2"/>